<dbReference type="STRING" id="320771.Cflav_PD0843"/>
<accession>B9XQG8</accession>
<keyword evidence="2" id="KW-1185">Reference proteome</keyword>
<reference evidence="1 2" key="1">
    <citation type="journal article" date="2011" name="J. Bacteriol.">
        <title>Genome sequence of 'Pedosphaera parvula' Ellin514, an aerobic Verrucomicrobial isolate from pasture soil.</title>
        <authorList>
            <person name="Kant R."/>
            <person name="van Passel M.W."/>
            <person name="Sangwan P."/>
            <person name="Palva A."/>
            <person name="Lucas S."/>
            <person name="Copeland A."/>
            <person name="Lapidus A."/>
            <person name="Glavina Del Rio T."/>
            <person name="Dalin E."/>
            <person name="Tice H."/>
            <person name="Bruce D."/>
            <person name="Goodwin L."/>
            <person name="Pitluck S."/>
            <person name="Chertkov O."/>
            <person name="Larimer F.W."/>
            <person name="Land M.L."/>
            <person name="Hauser L."/>
            <person name="Brettin T.S."/>
            <person name="Detter J.C."/>
            <person name="Han S."/>
            <person name="de Vos W.M."/>
            <person name="Janssen P.H."/>
            <person name="Smidt H."/>
        </authorList>
    </citation>
    <scope>NUCLEOTIDE SEQUENCE [LARGE SCALE GENOMIC DNA]</scope>
    <source>
        <strain evidence="1 2">Ellin514</strain>
    </source>
</reference>
<proteinExistence type="predicted"/>
<protein>
    <submittedName>
        <fullName evidence="1">Uncharacterized protein</fullName>
    </submittedName>
</protein>
<dbReference type="AlphaFoldDB" id="B9XQG8"/>
<sequence length="77" mass="8687">MLELIHITAAYSNAVLVAILPHVSDFAKKLDLPIPQPIAANQVIWFKQVPFKGQIDGALVLSNNCWFHFSSHGYVWR</sequence>
<dbReference type="EMBL" id="ABOX02000054">
    <property type="protein sequence ID" value="EEF57893.1"/>
    <property type="molecule type" value="Genomic_DNA"/>
</dbReference>
<gene>
    <name evidence="1" type="ORF">Cflav_PD0843</name>
</gene>
<evidence type="ECO:0000313" key="1">
    <source>
        <dbReference type="EMBL" id="EEF57893.1"/>
    </source>
</evidence>
<organism evidence="1 2">
    <name type="scientific">Pedosphaera parvula (strain Ellin514)</name>
    <dbReference type="NCBI Taxonomy" id="320771"/>
    <lineage>
        <taxon>Bacteria</taxon>
        <taxon>Pseudomonadati</taxon>
        <taxon>Verrucomicrobiota</taxon>
        <taxon>Pedosphaerae</taxon>
        <taxon>Pedosphaerales</taxon>
        <taxon>Pedosphaeraceae</taxon>
        <taxon>Pedosphaera</taxon>
    </lineage>
</organism>
<dbReference type="Proteomes" id="UP000003688">
    <property type="component" value="Unassembled WGS sequence"/>
</dbReference>
<evidence type="ECO:0000313" key="2">
    <source>
        <dbReference type="Proteomes" id="UP000003688"/>
    </source>
</evidence>
<comment type="caution">
    <text evidence="1">The sequence shown here is derived from an EMBL/GenBank/DDBJ whole genome shotgun (WGS) entry which is preliminary data.</text>
</comment>
<name>B9XQG8_PEDPL</name>